<dbReference type="Proteomes" id="UP000000305">
    <property type="component" value="Unassembled WGS sequence"/>
</dbReference>
<name>E9I5N9_DAPPU</name>
<dbReference type="EMBL" id="GL735774">
    <property type="protein sequence ID" value="EFX60691.1"/>
    <property type="molecule type" value="Genomic_DNA"/>
</dbReference>
<dbReference type="OrthoDB" id="2020972at2759"/>
<evidence type="ECO:0000256" key="5">
    <source>
        <dbReference type="ARBA" id="ARBA00022840"/>
    </source>
</evidence>
<evidence type="ECO:0000259" key="9">
    <source>
        <dbReference type="Pfam" id="PF00176"/>
    </source>
</evidence>
<keyword evidence="5" id="KW-0067">ATP-binding</keyword>
<dbReference type="GO" id="GO:0016887">
    <property type="term" value="F:ATP hydrolysis activity"/>
    <property type="evidence" value="ECO:0007669"/>
    <property type="project" value="InterPro"/>
</dbReference>
<dbReference type="GO" id="GO:0003677">
    <property type="term" value="F:DNA binding"/>
    <property type="evidence" value="ECO:0007669"/>
    <property type="project" value="UniProtKB-KW"/>
</dbReference>
<keyword evidence="4" id="KW-0378">Hydrolase</keyword>
<accession>E9I5N9</accession>
<dbReference type="InterPro" id="IPR038718">
    <property type="entry name" value="SNF2-like_sf"/>
</dbReference>
<gene>
    <name evidence="10" type="ORF">DAPPUDRAFT_230056</name>
</gene>
<evidence type="ECO:0000256" key="8">
    <source>
        <dbReference type="SAM" id="MobiDB-lite"/>
    </source>
</evidence>
<dbReference type="PhylomeDB" id="E9I5N9"/>
<dbReference type="InterPro" id="IPR000330">
    <property type="entry name" value="SNF2_N"/>
</dbReference>
<feature type="compositionally biased region" description="Polar residues" evidence="8">
    <location>
        <begin position="1"/>
        <end position="18"/>
    </location>
</feature>
<dbReference type="InterPro" id="IPR044574">
    <property type="entry name" value="ARIP4-like"/>
</dbReference>
<dbReference type="GO" id="GO:0005524">
    <property type="term" value="F:ATP binding"/>
    <property type="evidence" value="ECO:0007669"/>
    <property type="project" value="UniProtKB-KW"/>
</dbReference>
<dbReference type="AlphaFoldDB" id="E9I5N9"/>
<dbReference type="KEGG" id="dpx:DAPPUDRAFT_230056"/>
<dbReference type="GO" id="GO:0004386">
    <property type="term" value="F:helicase activity"/>
    <property type="evidence" value="ECO:0007669"/>
    <property type="project" value="UniProtKB-KW"/>
</dbReference>
<dbReference type="PANTHER" id="PTHR45797:SF3">
    <property type="entry name" value="TRANSCRIPTIONAL REGULATOR ATRX HOMOLOG"/>
    <property type="match status" value="1"/>
</dbReference>
<dbReference type="HOGENOM" id="CLU_049375_0_0_1"/>
<keyword evidence="7" id="KW-0539">Nucleus</keyword>
<evidence type="ECO:0000256" key="7">
    <source>
        <dbReference type="ARBA" id="ARBA00023242"/>
    </source>
</evidence>
<reference evidence="10 11" key="1">
    <citation type="journal article" date="2011" name="Science">
        <title>The ecoresponsive genome of Daphnia pulex.</title>
        <authorList>
            <person name="Colbourne J.K."/>
            <person name="Pfrender M.E."/>
            <person name="Gilbert D."/>
            <person name="Thomas W.K."/>
            <person name="Tucker A."/>
            <person name="Oakley T.H."/>
            <person name="Tokishita S."/>
            <person name="Aerts A."/>
            <person name="Arnold G.J."/>
            <person name="Basu M.K."/>
            <person name="Bauer D.J."/>
            <person name="Caceres C.E."/>
            <person name="Carmel L."/>
            <person name="Casola C."/>
            <person name="Choi J.H."/>
            <person name="Detter J.C."/>
            <person name="Dong Q."/>
            <person name="Dusheyko S."/>
            <person name="Eads B.D."/>
            <person name="Frohlich T."/>
            <person name="Geiler-Samerotte K.A."/>
            <person name="Gerlach D."/>
            <person name="Hatcher P."/>
            <person name="Jogdeo S."/>
            <person name="Krijgsveld J."/>
            <person name="Kriventseva E.V."/>
            <person name="Kultz D."/>
            <person name="Laforsch C."/>
            <person name="Lindquist E."/>
            <person name="Lopez J."/>
            <person name="Manak J.R."/>
            <person name="Muller J."/>
            <person name="Pangilinan J."/>
            <person name="Patwardhan R.P."/>
            <person name="Pitluck S."/>
            <person name="Pritham E.J."/>
            <person name="Rechtsteiner A."/>
            <person name="Rho M."/>
            <person name="Rogozin I.B."/>
            <person name="Sakarya O."/>
            <person name="Salamov A."/>
            <person name="Schaack S."/>
            <person name="Shapiro H."/>
            <person name="Shiga Y."/>
            <person name="Skalitzky C."/>
            <person name="Smith Z."/>
            <person name="Souvorov A."/>
            <person name="Sung W."/>
            <person name="Tang Z."/>
            <person name="Tsuchiya D."/>
            <person name="Tu H."/>
            <person name="Vos H."/>
            <person name="Wang M."/>
            <person name="Wolf Y.I."/>
            <person name="Yamagata H."/>
            <person name="Yamada T."/>
            <person name="Ye Y."/>
            <person name="Shaw J.R."/>
            <person name="Andrews J."/>
            <person name="Crease T.J."/>
            <person name="Tang H."/>
            <person name="Lucas S.M."/>
            <person name="Robertson H.M."/>
            <person name="Bork P."/>
            <person name="Koonin E.V."/>
            <person name="Zdobnov E.M."/>
            <person name="Grigoriev I.V."/>
            <person name="Lynch M."/>
            <person name="Boore J.L."/>
        </authorList>
    </citation>
    <scope>NUCLEOTIDE SEQUENCE [LARGE SCALE GENOMIC DNA]</scope>
</reference>
<evidence type="ECO:0000256" key="1">
    <source>
        <dbReference type="ARBA" id="ARBA00004123"/>
    </source>
</evidence>
<organism evidence="10 11">
    <name type="scientific">Daphnia pulex</name>
    <name type="common">Water flea</name>
    <dbReference type="NCBI Taxonomy" id="6669"/>
    <lineage>
        <taxon>Eukaryota</taxon>
        <taxon>Metazoa</taxon>
        <taxon>Ecdysozoa</taxon>
        <taxon>Arthropoda</taxon>
        <taxon>Crustacea</taxon>
        <taxon>Branchiopoda</taxon>
        <taxon>Diplostraca</taxon>
        <taxon>Cladocera</taxon>
        <taxon>Anomopoda</taxon>
        <taxon>Daphniidae</taxon>
        <taxon>Daphnia</taxon>
    </lineage>
</organism>
<evidence type="ECO:0000313" key="10">
    <source>
        <dbReference type="EMBL" id="EFX60691.1"/>
    </source>
</evidence>
<feature type="domain" description="SNF2 N-terminal" evidence="9">
    <location>
        <begin position="231"/>
        <end position="370"/>
    </location>
</feature>
<feature type="region of interest" description="Disordered" evidence="8">
    <location>
        <begin position="1"/>
        <end position="22"/>
    </location>
</feature>
<dbReference type="STRING" id="6669.E9I5N9"/>
<evidence type="ECO:0000256" key="6">
    <source>
        <dbReference type="ARBA" id="ARBA00023125"/>
    </source>
</evidence>
<protein>
    <recommendedName>
        <fullName evidence="9">SNF2 N-terminal domain-containing protein</fullName>
    </recommendedName>
</protein>
<keyword evidence="4" id="KW-0347">Helicase</keyword>
<comment type="similarity">
    <text evidence="2">Belongs to the SNF2/RAD54 helicase family.</text>
</comment>
<dbReference type="InParanoid" id="E9I5N9"/>
<evidence type="ECO:0000256" key="4">
    <source>
        <dbReference type="ARBA" id="ARBA00022806"/>
    </source>
</evidence>
<dbReference type="InterPro" id="IPR027417">
    <property type="entry name" value="P-loop_NTPase"/>
</dbReference>
<keyword evidence="6" id="KW-0238">DNA-binding</keyword>
<comment type="subcellular location">
    <subcellularLocation>
        <location evidence="1">Nucleus</location>
    </subcellularLocation>
</comment>
<sequence>MSNTGSDPATGSGQQQQPYKRKIRLIKECRTGSIPSVTENVGPVAKKKFTPTIPPTRAKETVDSKLLTERRPVQPYRGVPQRQNRGRGGHLRNDMRWQAQQGFQPPPEYKPPAPWQQPTILIQTEGSLFGQGVADTGKVKRVTRSNQSKIQAGFDPVMFALNAVDQYEDIQNNNMVNPIVVNSKSTLATVVKTSEQPHHQMDQFVLKRGSQIKNEDQVVVNQNMFEKLKYHQIEGIKFMWNACFTTNSSAGCVLAHCMGLGKSLQVVTLSHTVLTNAICEVNRVMVVCPLSTVFNWENEFKIWLPGETFVTLNVCELASSKINKAREAKITRWLHFGGVLIIGYEMFRTLTKQKKKRSEQDELFWRALVDPGPDLLVCDEGHL</sequence>
<feature type="non-terminal residue" evidence="10">
    <location>
        <position position="383"/>
    </location>
</feature>
<evidence type="ECO:0000256" key="3">
    <source>
        <dbReference type="ARBA" id="ARBA00022741"/>
    </source>
</evidence>
<dbReference type="eggNOG" id="KOG1015">
    <property type="taxonomic scope" value="Eukaryota"/>
</dbReference>
<proteinExistence type="inferred from homology"/>
<keyword evidence="3" id="KW-0547">Nucleotide-binding</keyword>
<keyword evidence="11" id="KW-1185">Reference proteome</keyword>
<dbReference type="SUPFAM" id="SSF52540">
    <property type="entry name" value="P-loop containing nucleoside triphosphate hydrolases"/>
    <property type="match status" value="1"/>
</dbReference>
<evidence type="ECO:0000256" key="2">
    <source>
        <dbReference type="ARBA" id="ARBA00007025"/>
    </source>
</evidence>
<dbReference type="Gene3D" id="3.40.50.10810">
    <property type="entry name" value="Tandem AAA-ATPase domain"/>
    <property type="match status" value="1"/>
</dbReference>
<dbReference type="GO" id="GO:0005634">
    <property type="term" value="C:nucleus"/>
    <property type="evidence" value="ECO:0007669"/>
    <property type="project" value="UniProtKB-SubCell"/>
</dbReference>
<dbReference type="Pfam" id="PF00176">
    <property type="entry name" value="SNF2-rel_dom"/>
    <property type="match status" value="1"/>
</dbReference>
<dbReference type="PANTHER" id="PTHR45797">
    <property type="entry name" value="RAD54-LIKE"/>
    <property type="match status" value="1"/>
</dbReference>
<evidence type="ECO:0000313" key="11">
    <source>
        <dbReference type="Proteomes" id="UP000000305"/>
    </source>
</evidence>